<protein>
    <submittedName>
        <fullName evidence="2">Alpha/beta fold hydrolase</fullName>
    </submittedName>
</protein>
<accession>A0ABW6CTG6</accession>
<dbReference type="Proteomes" id="UP001598130">
    <property type="component" value="Unassembled WGS sequence"/>
</dbReference>
<dbReference type="GO" id="GO:0016787">
    <property type="term" value="F:hydrolase activity"/>
    <property type="evidence" value="ECO:0007669"/>
    <property type="project" value="UniProtKB-KW"/>
</dbReference>
<name>A0ABW6CTG6_9CAUL</name>
<evidence type="ECO:0000313" key="3">
    <source>
        <dbReference type="Proteomes" id="UP001598130"/>
    </source>
</evidence>
<keyword evidence="2" id="KW-0378">Hydrolase</keyword>
<evidence type="ECO:0000313" key="2">
    <source>
        <dbReference type="EMBL" id="MFD3266335.1"/>
    </source>
</evidence>
<dbReference type="SUPFAM" id="SSF53474">
    <property type="entry name" value="alpha/beta-Hydrolases"/>
    <property type="match status" value="1"/>
</dbReference>
<feature type="domain" description="AB hydrolase-1" evidence="1">
    <location>
        <begin position="12"/>
        <end position="124"/>
    </location>
</feature>
<keyword evidence="3" id="KW-1185">Reference proteome</keyword>
<proteinExistence type="predicted"/>
<dbReference type="EMBL" id="JAOTJD010000054">
    <property type="protein sequence ID" value="MFD3266335.1"/>
    <property type="molecule type" value="Genomic_DNA"/>
</dbReference>
<dbReference type="Pfam" id="PF12697">
    <property type="entry name" value="Abhydrolase_6"/>
    <property type="match status" value="1"/>
</dbReference>
<dbReference type="InterPro" id="IPR000073">
    <property type="entry name" value="AB_hydrolase_1"/>
</dbReference>
<sequence>MLAYLRDPQSAAKLGVDPKRIAIAGHSMGGWVTAQTAAKDPDLLGAVLISAADMGARGVQGKADPTALAAAMDNNRETLAGATGQGMADELIAGGEAWRLDTLGPGLPPPGPLQRRRPDTDRLIAAVMAAGGTKAQGFHVATDHGWSDKRLTLQALVINGLAGL</sequence>
<evidence type="ECO:0000259" key="1">
    <source>
        <dbReference type="Pfam" id="PF12697"/>
    </source>
</evidence>
<dbReference type="RefSeq" id="WP_377371593.1">
    <property type="nucleotide sequence ID" value="NZ_JAOTJD010000054.1"/>
</dbReference>
<organism evidence="2 3">
    <name type="scientific">Phenylobacterium ferrooxidans</name>
    <dbReference type="NCBI Taxonomy" id="2982689"/>
    <lineage>
        <taxon>Bacteria</taxon>
        <taxon>Pseudomonadati</taxon>
        <taxon>Pseudomonadota</taxon>
        <taxon>Alphaproteobacteria</taxon>
        <taxon>Caulobacterales</taxon>
        <taxon>Caulobacteraceae</taxon>
        <taxon>Phenylobacterium</taxon>
    </lineage>
</organism>
<comment type="caution">
    <text evidence="2">The sequence shown here is derived from an EMBL/GenBank/DDBJ whole genome shotgun (WGS) entry which is preliminary data.</text>
</comment>
<gene>
    <name evidence="2" type="ORF">OCL97_20530</name>
</gene>
<dbReference type="Gene3D" id="3.40.50.1820">
    <property type="entry name" value="alpha/beta hydrolase"/>
    <property type="match status" value="1"/>
</dbReference>
<dbReference type="InterPro" id="IPR029058">
    <property type="entry name" value="AB_hydrolase_fold"/>
</dbReference>
<reference evidence="2 3" key="1">
    <citation type="submission" date="2022-09" db="EMBL/GenBank/DDBJ databases">
        <title>New species of Phenylobacterium.</title>
        <authorList>
            <person name="Mieszkin S."/>
        </authorList>
    </citation>
    <scope>NUCLEOTIDE SEQUENCE [LARGE SCALE GENOMIC DNA]</scope>
    <source>
        <strain evidence="2 3">HK31-G</strain>
    </source>
</reference>